<evidence type="ECO:0000313" key="4">
    <source>
        <dbReference type="Proteomes" id="UP000281647"/>
    </source>
</evidence>
<evidence type="ECO:0000313" key="2">
    <source>
        <dbReference type="EMBL" id="RUM95299.1"/>
    </source>
</evidence>
<keyword evidence="4" id="KW-1185">Reference proteome</keyword>
<comment type="caution">
    <text evidence="1">The sequence shown here is derived from an EMBL/GenBank/DDBJ whole genome shotgun (WGS) entry which is preliminary data.</text>
</comment>
<evidence type="ECO:0000313" key="1">
    <source>
        <dbReference type="EMBL" id="RUM95083.1"/>
    </source>
</evidence>
<protein>
    <submittedName>
        <fullName evidence="1">MerR family transcriptional regulator</fullName>
    </submittedName>
</protein>
<evidence type="ECO:0000313" key="3">
    <source>
        <dbReference type="EMBL" id="RUM95489.1"/>
    </source>
</evidence>
<reference evidence="1 4" key="1">
    <citation type="submission" date="2018-11" db="EMBL/GenBank/DDBJ databases">
        <title>Pseudaminobacter arsenicus sp. nov., an arsenic-resistant bacterium isolated from arsenic-rich aquifers.</title>
        <authorList>
            <person name="Mu Y."/>
        </authorList>
    </citation>
    <scope>NUCLEOTIDE SEQUENCE [LARGE SCALE GENOMIC DNA]</scope>
    <source>
        <strain evidence="1 4">CB3</strain>
    </source>
</reference>
<feature type="non-terminal residue" evidence="1">
    <location>
        <position position="1"/>
    </location>
</feature>
<dbReference type="EMBL" id="RKST01000041">
    <property type="protein sequence ID" value="RUM95489.1"/>
    <property type="molecule type" value="Genomic_DNA"/>
</dbReference>
<dbReference type="EMBL" id="RKST01000093">
    <property type="protein sequence ID" value="RUM95083.1"/>
    <property type="molecule type" value="Genomic_DNA"/>
</dbReference>
<gene>
    <name evidence="3" type="ORF">EET67_22975</name>
    <name evidence="2" type="ORF">EET67_24060</name>
    <name evidence="1" type="ORF">EET67_25345</name>
</gene>
<dbReference type="AlphaFoldDB" id="A0A432UYW5"/>
<accession>A0A432UYW5</accession>
<dbReference type="EMBL" id="RKST01000053">
    <property type="protein sequence ID" value="RUM95299.1"/>
    <property type="molecule type" value="Genomic_DNA"/>
</dbReference>
<organism evidence="1 4">
    <name type="scientific">Borborobacter arsenicus</name>
    <dbReference type="NCBI Taxonomy" id="1851146"/>
    <lineage>
        <taxon>Bacteria</taxon>
        <taxon>Pseudomonadati</taxon>
        <taxon>Pseudomonadota</taxon>
        <taxon>Alphaproteobacteria</taxon>
        <taxon>Hyphomicrobiales</taxon>
        <taxon>Phyllobacteriaceae</taxon>
        <taxon>Borborobacter</taxon>
    </lineage>
</organism>
<sequence length="27" mass="3032">GDQVPECPVIDALFEMRSIKRSRSVQA</sequence>
<dbReference type="Proteomes" id="UP000281647">
    <property type="component" value="Unassembled WGS sequence"/>
</dbReference>
<name>A0A432UYW5_9HYPH</name>
<proteinExistence type="predicted"/>